<keyword evidence="2" id="KW-1185">Reference proteome</keyword>
<proteinExistence type="predicted"/>
<dbReference type="EMBL" id="CM045763">
    <property type="protein sequence ID" value="KAI8021883.1"/>
    <property type="molecule type" value="Genomic_DNA"/>
</dbReference>
<organism evidence="1 2">
    <name type="scientific">Camellia lanceoleosa</name>
    <dbReference type="NCBI Taxonomy" id="1840588"/>
    <lineage>
        <taxon>Eukaryota</taxon>
        <taxon>Viridiplantae</taxon>
        <taxon>Streptophyta</taxon>
        <taxon>Embryophyta</taxon>
        <taxon>Tracheophyta</taxon>
        <taxon>Spermatophyta</taxon>
        <taxon>Magnoliopsida</taxon>
        <taxon>eudicotyledons</taxon>
        <taxon>Gunneridae</taxon>
        <taxon>Pentapetalae</taxon>
        <taxon>asterids</taxon>
        <taxon>Ericales</taxon>
        <taxon>Theaceae</taxon>
        <taxon>Camellia</taxon>
    </lineage>
</organism>
<accession>A0ACC0IA60</accession>
<evidence type="ECO:0000313" key="1">
    <source>
        <dbReference type="EMBL" id="KAI8021883.1"/>
    </source>
</evidence>
<reference evidence="1 2" key="1">
    <citation type="journal article" date="2022" name="Plant J.">
        <title>Chromosome-level genome of Camellia lanceoleosa provides a valuable resource for understanding genome evolution and self-incompatibility.</title>
        <authorList>
            <person name="Gong W."/>
            <person name="Xiao S."/>
            <person name="Wang L."/>
            <person name="Liao Z."/>
            <person name="Chang Y."/>
            <person name="Mo W."/>
            <person name="Hu G."/>
            <person name="Li W."/>
            <person name="Zhao G."/>
            <person name="Zhu H."/>
            <person name="Hu X."/>
            <person name="Ji K."/>
            <person name="Xiang X."/>
            <person name="Song Q."/>
            <person name="Yuan D."/>
            <person name="Jin S."/>
            <person name="Zhang L."/>
        </authorList>
    </citation>
    <scope>NUCLEOTIDE SEQUENCE [LARGE SCALE GENOMIC DNA]</scope>
    <source>
        <strain evidence="1">SQ_2022a</strain>
    </source>
</reference>
<sequence length="292" mass="32801">MAIYATTHKVYNSCITTCNTTYSSSSSLLSSPKPSKLYSIYANSDAHQSIRNNTPWLSVPQFGNWDQKGVLPDYSLDFSKIREMRKQNKRDVSRASIGNEEELISSATATTIDTSHSDHHHHHQNHSPTVRFLDSLSFLFFLLLLVVAKANKHSVVNREVPIAEALRCEIEVQKRLQEHLEKAQKSLTLDMNNTISLEATGDSLSNFNLALSNLMVNIDGESRNENISEKSLLFIQRKSNGFLCLGEEQEKDIKLKVEGSCINFDLNTRGSYDFFGANGSELEMKKTLAYGS</sequence>
<comment type="caution">
    <text evidence="1">The sequence shown here is derived from an EMBL/GenBank/DDBJ whole genome shotgun (WGS) entry which is preliminary data.</text>
</comment>
<dbReference type="Proteomes" id="UP001060215">
    <property type="component" value="Chromosome 6"/>
</dbReference>
<gene>
    <name evidence="1" type="ORF">LOK49_LG03G02231</name>
</gene>
<evidence type="ECO:0000313" key="2">
    <source>
        <dbReference type="Proteomes" id="UP001060215"/>
    </source>
</evidence>
<protein>
    <submittedName>
        <fullName evidence="1">Myb family transcription factor PHL11</fullName>
    </submittedName>
</protein>
<name>A0ACC0IA60_9ERIC</name>